<comment type="similarity">
    <text evidence="1 5">Belongs to the MreC family.</text>
</comment>
<dbReference type="InterPro" id="IPR042175">
    <property type="entry name" value="Cell/Rod_MreC_2"/>
</dbReference>
<evidence type="ECO:0000256" key="1">
    <source>
        <dbReference type="ARBA" id="ARBA00009369"/>
    </source>
</evidence>
<organism evidence="9 10">
    <name type="scientific">Desulfatitalea alkaliphila</name>
    <dbReference type="NCBI Taxonomy" id="2929485"/>
    <lineage>
        <taxon>Bacteria</taxon>
        <taxon>Pseudomonadati</taxon>
        <taxon>Thermodesulfobacteriota</taxon>
        <taxon>Desulfobacteria</taxon>
        <taxon>Desulfobacterales</taxon>
        <taxon>Desulfosarcinaceae</taxon>
        <taxon>Desulfatitalea</taxon>
    </lineage>
</organism>
<evidence type="ECO:0000256" key="7">
    <source>
        <dbReference type="SAM" id="Phobius"/>
    </source>
</evidence>
<reference evidence="9" key="1">
    <citation type="submission" date="2022-04" db="EMBL/GenBank/DDBJ databases">
        <title>Desulfatitalea alkaliphila sp. nov., a novel anaerobic sulfate-reducing bacterium isolated from terrestrial mud volcano, Taman Peninsula, Russia.</title>
        <authorList>
            <person name="Khomyakova M.A."/>
            <person name="Merkel A.Y."/>
            <person name="Slobodkin A.I."/>
        </authorList>
    </citation>
    <scope>NUCLEOTIDE SEQUENCE</scope>
    <source>
        <strain evidence="9">M08but</strain>
    </source>
</reference>
<dbReference type="Pfam" id="PF04085">
    <property type="entry name" value="MreC"/>
    <property type="match status" value="1"/>
</dbReference>
<dbReference type="InterPro" id="IPR007221">
    <property type="entry name" value="MreC"/>
</dbReference>
<dbReference type="GO" id="GO:0008360">
    <property type="term" value="P:regulation of cell shape"/>
    <property type="evidence" value="ECO:0007669"/>
    <property type="project" value="UniProtKB-KW"/>
</dbReference>
<keyword evidence="7" id="KW-0472">Membrane</keyword>
<comment type="function">
    <text evidence="5">Involved in formation and maintenance of cell shape.</text>
</comment>
<keyword evidence="7" id="KW-0812">Transmembrane</keyword>
<feature type="coiled-coil region" evidence="6">
    <location>
        <begin position="68"/>
        <end position="112"/>
    </location>
</feature>
<dbReference type="GO" id="GO:0005886">
    <property type="term" value="C:plasma membrane"/>
    <property type="evidence" value="ECO:0007669"/>
    <property type="project" value="TreeGrafter"/>
</dbReference>
<name>A0AA41R3L4_9BACT</name>
<proteinExistence type="inferred from homology"/>
<dbReference type="InterPro" id="IPR055342">
    <property type="entry name" value="MreC_beta-barrel_core"/>
</dbReference>
<feature type="transmembrane region" description="Helical" evidence="7">
    <location>
        <begin position="6"/>
        <end position="25"/>
    </location>
</feature>
<sequence>MFSRQTAMIAALIVLIVSSVVILALSSRRPHPAYGPGRLAIMLVAPFQKVIVNTTRYFRDVWEHYFFLAAVVEDNDRLRSELRQMQILQHRYEEVRQANERLQSLLDMTETLQRPAVAARVVGKDPSPWFQTILVDKGRSDGVGIGQPVINAQGVVGLVVEATGGYAKVMLITDPKSAVDAMVQASRARGVLKGGTAGYCVLDYVLRQHTLHLGDTVVASGLDGIFPKGMPVGRVTGIVKNDAGLFQDVTVTPYVDFDRLEEVLIVPVVDMEASDPA</sequence>
<evidence type="ECO:0000313" key="9">
    <source>
        <dbReference type="EMBL" id="MCJ8502384.1"/>
    </source>
</evidence>
<feature type="domain" description="Rod shape-determining protein MreC beta-barrel core" evidence="8">
    <location>
        <begin position="121"/>
        <end position="266"/>
    </location>
</feature>
<dbReference type="PANTHER" id="PTHR34138:SF1">
    <property type="entry name" value="CELL SHAPE-DETERMINING PROTEIN MREC"/>
    <property type="match status" value="1"/>
</dbReference>
<dbReference type="InterPro" id="IPR042177">
    <property type="entry name" value="Cell/Rod_1"/>
</dbReference>
<dbReference type="PIRSF" id="PIRSF038471">
    <property type="entry name" value="MreC"/>
    <property type="match status" value="1"/>
</dbReference>
<gene>
    <name evidence="9" type="primary">mreC</name>
    <name evidence="9" type="ORF">MRX98_17510</name>
</gene>
<dbReference type="AlphaFoldDB" id="A0AA41R3L4"/>
<accession>A0AA41R3L4</accession>
<keyword evidence="6" id="KW-0175">Coiled coil</keyword>
<evidence type="ECO:0000313" key="10">
    <source>
        <dbReference type="Proteomes" id="UP001165427"/>
    </source>
</evidence>
<evidence type="ECO:0000256" key="4">
    <source>
        <dbReference type="ARBA" id="ARBA00032089"/>
    </source>
</evidence>
<keyword evidence="7" id="KW-1133">Transmembrane helix</keyword>
<dbReference type="PANTHER" id="PTHR34138">
    <property type="entry name" value="CELL SHAPE-DETERMINING PROTEIN MREC"/>
    <property type="match status" value="1"/>
</dbReference>
<keyword evidence="10" id="KW-1185">Reference proteome</keyword>
<protein>
    <recommendedName>
        <fullName evidence="2 5">Cell shape-determining protein MreC</fullName>
    </recommendedName>
    <alternativeName>
        <fullName evidence="4 5">Cell shape protein MreC</fullName>
    </alternativeName>
</protein>
<keyword evidence="3 5" id="KW-0133">Cell shape</keyword>
<dbReference type="Gene3D" id="2.40.10.340">
    <property type="entry name" value="Rod shape-determining protein MreC, domain 1"/>
    <property type="match status" value="1"/>
</dbReference>
<dbReference type="EMBL" id="JALJRB010000025">
    <property type="protein sequence ID" value="MCJ8502384.1"/>
    <property type="molecule type" value="Genomic_DNA"/>
</dbReference>
<evidence type="ECO:0000256" key="6">
    <source>
        <dbReference type="SAM" id="Coils"/>
    </source>
</evidence>
<dbReference type="Gene3D" id="2.40.10.350">
    <property type="entry name" value="Rod shape-determining protein MreC, domain 2"/>
    <property type="match status" value="1"/>
</dbReference>
<dbReference type="Proteomes" id="UP001165427">
    <property type="component" value="Unassembled WGS sequence"/>
</dbReference>
<evidence type="ECO:0000259" key="8">
    <source>
        <dbReference type="Pfam" id="PF04085"/>
    </source>
</evidence>
<evidence type="ECO:0000256" key="2">
    <source>
        <dbReference type="ARBA" id="ARBA00013855"/>
    </source>
</evidence>
<evidence type="ECO:0000256" key="5">
    <source>
        <dbReference type="PIRNR" id="PIRNR038471"/>
    </source>
</evidence>
<comment type="caution">
    <text evidence="9">The sequence shown here is derived from an EMBL/GenBank/DDBJ whole genome shotgun (WGS) entry which is preliminary data.</text>
</comment>
<dbReference type="RefSeq" id="WP_246913095.1">
    <property type="nucleotide sequence ID" value="NZ_JALJRB010000025.1"/>
</dbReference>
<evidence type="ECO:0000256" key="3">
    <source>
        <dbReference type="ARBA" id="ARBA00022960"/>
    </source>
</evidence>
<dbReference type="NCBIfam" id="TIGR00219">
    <property type="entry name" value="mreC"/>
    <property type="match status" value="1"/>
</dbReference>